<dbReference type="AlphaFoldDB" id="A0AAV9Z0U6"/>
<reference evidence="2 3" key="1">
    <citation type="journal article" date="2024" name="J Genomics">
        <title>Draft genome sequencing and assembly of Favolaschia claudopus CIRM-BRFM 2984 isolated from oak limbs.</title>
        <authorList>
            <person name="Navarro D."/>
            <person name="Drula E."/>
            <person name="Chaduli D."/>
            <person name="Cazenave R."/>
            <person name="Ahrendt S."/>
            <person name="Wang J."/>
            <person name="Lipzen A."/>
            <person name="Daum C."/>
            <person name="Barry K."/>
            <person name="Grigoriev I.V."/>
            <person name="Favel A."/>
            <person name="Rosso M.N."/>
            <person name="Martin F."/>
        </authorList>
    </citation>
    <scope>NUCLEOTIDE SEQUENCE [LARGE SCALE GENOMIC DNA]</scope>
    <source>
        <strain evidence="2 3">CIRM-BRFM 2984</strain>
    </source>
</reference>
<dbReference type="InterPro" id="IPR012337">
    <property type="entry name" value="RNaseH-like_sf"/>
</dbReference>
<feature type="region of interest" description="Disordered" evidence="1">
    <location>
        <begin position="660"/>
        <end position="709"/>
    </location>
</feature>
<feature type="compositionally biased region" description="Basic and acidic residues" evidence="1">
    <location>
        <begin position="675"/>
        <end position="687"/>
    </location>
</feature>
<dbReference type="EMBL" id="JAWWNJ010000252">
    <property type="protein sequence ID" value="KAK6966894.1"/>
    <property type="molecule type" value="Genomic_DNA"/>
</dbReference>
<evidence type="ECO:0000256" key="1">
    <source>
        <dbReference type="SAM" id="MobiDB-lite"/>
    </source>
</evidence>
<comment type="caution">
    <text evidence="2">The sequence shown here is derived from an EMBL/GenBank/DDBJ whole genome shotgun (WGS) entry which is preliminary data.</text>
</comment>
<dbReference type="Proteomes" id="UP001362999">
    <property type="component" value="Unassembled WGS sequence"/>
</dbReference>
<feature type="compositionally biased region" description="Acidic residues" evidence="1">
    <location>
        <begin position="688"/>
        <end position="709"/>
    </location>
</feature>
<sequence>MPSKKHASFLAVKKKMKQPELKVFKGIDIPFNDAQAEMVQTQFLRATVSANLPFLWTTDAEVVKLFMMFRSRATEVMPSDKVLSGRLLDESATQVDASVRVELAGKYVTMASDGWKDKNSVTGVTASAEGKTHLVDLIHTRGKKKDGTSMCNAFCGHIDTFEGDTGGIVVAYITDNDGGSQRGRKDLVIKRPYLFGIQCCSHQGQLILLDYFKENPEAKEETAGAIGWINRHEAVRDVFDETQQQLGSRQPGEKSSKPALTYLSANLTRWTTHTVSWNRQLELKTSLRNAAINWQQDIVSAQVGAEKNKKKVAAMTKEANKYCELFDDPQYWKRLQTIADYVEPITFITNINQGDTTRGDQVILGLAGVYLHFSRHANPRVAAGMVKRLEKRWADFDQPFFVIALVLNPYEKLSRFGDAAGVQIFALHSVFMELYRRVHSRPIPETLSEAERDLILPQKSQKETIVSSAFLQYLSDNSQHFSPFYDQCDEFRKLHGDNPVLVWRQFLPVPEICELADFAILILGIVVNSGGTERVFSDLKIKRTRLRNRLTFEKTEKMSKVGASIRAEHLAEGLRKQRDPRKNHDAKRVAELIAVPKYADLLEQTEDAAWRRVYTDWAVSARQEEMAAEEGGEAYEPIVPAPEGRSKKLLPCPLSKLFGGTVKKPPSRRRQAFTQEERLMELLAAEHSDEEPDDGELEGSGDEYDGGNE</sequence>
<protein>
    <submittedName>
        <fullName evidence="2">DUF659 domain-containing protein</fullName>
    </submittedName>
</protein>
<organism evidence="2 3">
    <name type="scientific">Favolaschia claudopus</name>
    <dbReference type="NCBI Taxonomy" id="2862362"/>
    <lineage>
        <taxon>Eukaryota</taxon>
        <taxon>Fungi</taxon>
        <taxon>Dikarya</taxon>
        <taxon>Basidiomycota</taxon>
        <taxon>Agaricomycotina</taxon>
        <taxon>Agaricomycetes</taxon>
        <taxon>Agaricomycetidae</taxon>
        <taxon>Agaricales</taxon>
        <taxon>Marasmiineae</taxon>
        <taxon>Mycenaceae</taxon>
        <taxon>Favolaschia</taxon>
    </lineage>
</organism>
<dbReference type="SUPFAM" id="SSF53098">
    <property type="entry name" value="Ribonuclease H-like"/>
    <property type="match status" value="1"/>
</dbReference>
<name>A0AAV9Z0U6_9AGAR</name>
<accession>A0AAV9Z0U6</accession>
<evidence type="ECO:0000313" key="3">
    <source>
        <dbReference type="Proteomes" id="UP001362999"/>
    </source>
</evidence>
<gene>
    <name evidence="2" type="ORF">R3P38DRAFT_3245206</name>
</gene>
<evidence type="ECO:0000313" key="2">
    <source>
        <dbReference type="EMBL" id="KAK6966894.1"/>
    </source>
</evidence>
<proteinExistence type="predicted"/>
<keyword evidence="3" id="KW-1185">Reference proteome</keyword>